<gene>
    <name evidence="2" type="ORF">MELLADRAFT_123902</name>
</gene>
<evidence type="ECO:0000313" key="3">
    <source>
        <dbReference type="Proteomes" id="UP000001072"/>
    </source>
</evidence>
<dbReference type="AlphaFoldDB" id="F4RI57"/>
<evidence type="ECO:0000256" key="1">
    <source>
        <dbReference type="SAM" id="SignalP"/>
    </source>
</evidence>
<reference evidence="3" key="1">
    <citation type="journal article" date="2011" name="Proc. Natl. Acad. Sci. U.S.A.">
        <title>Obligate biotrophy features unraveled by the genomic analysis of rust fungi.</title>
        <authorList>
            <person name="Duplessis S."/>
            <person name="Cuomo C.A."/>
            <person name="Lin Y.-C."/>
            <person name="Aerts A."/>
            <person name="Tisserant E."/>
            <person name="Veneault-Fourrey C."/>
            <person name="Joly D.L."/>
            <person name="Hacquard S."/>
            <person name="Amselem J."/>
            <person name="Cantarel B.L."/>
            <person name="Chiu R."/>
            <person name="Coutinho P.M."/>
            <person name="Feau N."/>
            <person name="Field M."/>
            <person name="Frey P."/>
            <person name="Gelhaye E."/>
            <person name="Goldberg J."/>
            <person name="Grabherr M.G."/>
            <person name="Kodira C.D."/>
            <person name="Kohler A."/>
            <person name="Kuees U."/>
            <person name="Lindquist E.A."/>
            <person name="Lucas S.M."/>
            <person name="Mago R."/>
            <person name="Mauceli E."/>
            <person name="Morin E."/>
            <person name="Murat C."/>
            <person name="Pangilinan J.L."/>
            <person name="Park R."/>
            <person name="Pearson M."/>
            <person name="Quesneville H."/>
            <person name="Rouhier N."/>
            <person name="Sakthikumar S."/>
            <person name="Salamov A.A."/>
            <person name="Schmutz J."/>
            <person name="Selles B."/>
            <person name="Shapiro H."/>
            <person name="Tanguay P."/>
            <person name="Tuskan G.A."/>
            <person name="Henrissat B."/>
            <person name="Van de Peer Y."/>
            <person name="Rouze P."/>
            <person name="Ellis J.G."/>
            <person name="Dodds P.N."/>
            <person name="Schein J.E."/>
            <person name="Zhong S."/>
            <person name="Hamelin R.C."/>
            <person name="Grigoriev I.V."/>
            <person name="Szabo L.J."/>
            <person name="Martin F."/>
        </authorList>
    </citation>
    <scope>NUCLEOTIDE SEQUENCE [LARGE SCALE GENOMIC DNA]</scope>
    <source>
        <strain evidence="3">98AG31 / pathotype 3-4-7</strain>
    </source>
</reference>
<dbReference type="EMBL" id="GL883102">
    <property type="protein sequence ID" value="EGG07943.1"/>
    <property type="molecule type" value="Genomic_DNA"/>
</dbReference>
<dbReference type="GeneID" id="18926522"/>
<dbReference type="KEGG" id="mlr:MELLADRAFT_123902"/>
<accession>F4RI57</accession>
<dbReference type="HOGENOM" id="CLU_1740947_0_0_1"/>
<sequence>MFRKPSTALFHLLLVFLFVGDLGSVFTGANAIDCLEGWSLPSIVTKGVYVCKQKVGQAIAYPRFCSVCGRNDNQLPSAFDCHGPKPLSTTGSFPCDAGISIDEGSNPARPISCRHKDPDGVAREYRCVRQHLPQQCPEASCHV</sequence>
<keyword evidence="1" id="KW-0732">Signal</keyword>
<dbReference type="Proteomes" id="UP000001072">
    <property type="component" value="Unassembled WGS sequence"/>
</dbReference>
<proteinExistence type="predicted"/>
<feature type="chain" id="PRO_5003320801" evidence="1">
    <location>
        <begin position="32"/>
        <end position="143"/>
    </location>
</feature>
<dbReference type="VEuPathDB" id="FungiDB:MELLADRAFT_123902"/>
<feature type="signal peptide" evidence="1">
    <location>
        <begin position="1"/>
        <end position="31"/>
    </location>
</feature>
<name>F4RI57_MELLP</name>
<dbReference type="RefSeq" id="XP_007408708.1">
    <property type="nucleotide sequence ID" value="XM_007408646.1"/>
</dbReference>
<keyword evidence="3" id="KW-1185">Reference proteome</keyword>
<dbReference type="InParanoid" id="F4RI57"/>
<protein>
    <submittedName>
        <fullName evidence="2">Secreted protein</fullName>
    </submittedName>
</protein>
<evidence type="ECO:0000313" key="2">
    <source>
        <dbReference type="EMBL" id="EGG07943.1"/>
    </source>
</evidence>
<organism evidence="3">
    <name type="scientific">Melampsora larici-populina (strain 98AG31 / pathotype 3-4-7)</name>
    <name type="common">Poplar leaf rust fungus</name>
    <dbReference type="NCBI Taxonomy" id="747676"/>
    <lineage>
        <taxon>Eukaryota</taxon>
        <taxon>Fungi</taxon>
        <taxon>Dikarya</taxon>
        <taxon>Basidiomycota</taxon>
        <taxon>Pucciniomycotina</taxon>
        <taxon>Pucciniomycetes</taxon>
        <taxon>Pucciniales</taxon>
        <taxon>Melampsoraceae</taxon>
        <taxon>Melampsora</taxon>
    </lineage>
</organism>